<dbReference type="InterPro" id="IPR000133">
    <property type="entry name" value="ER_ret_rcpt"/>
</dbReference>
<keyword evidence="8" id="KW-1133">Transmembrane helix</keyword>
<name>A0A1D3D5X4_9EIME</name>
<evidence type="ECO:0000256" key="4">
    <source>
        <dbReference type="ARBA" id="ARBA00022692"/>
    </source>
</evidence>
<evidence type="ECO:0000256" key="9">
    <source>
        <dbReference type="ARBA" id="ARBA00023136"/>
    </source>
</evidence>
<keyword evidence="9" id="KW-0472">Membrane</keyword>
<reference evidence="11 12" key="1">
    <citation type="journal article" date="2016" name="BMC Genomics">
        <title>Comparative genomics reveals Cyclospora cayetanensis possesses coccidia-like metabolism and invasion components but unique surface antigens.</title>
        <authorList>
            <person name="Liu S."/>
            <person name="Wang L."/>
            <person name="Zheng H."/>
            <person name="Xu Z."/>
            <person name="Roellig D.M."/>
            <person name="Li N."/>
            <person name="Frace M.A."/>
            <person name="Tang K."/>
            <person name="Arrowood M.J."/>
            <person name="Moss D.M."/>
            <person name="Zhang L."/>
            <person name="Feng Y."/>
            <person name="Xiao L."/>
        </authorList>
    </citation>
    <scope>NUCLEOTIDE SEQUENCE [LARGE SCALE GENOMIC DNA]</scope>
    <source>
        <strain evidence="11 12">CHN_HEN01</strain>
    </source>
</reference>
<comment type="caution">
    <text evidence="11">The sequence shown here is derived from an EMBL/GenBank/DDBJ whole genome shotgun (WGS) entry which is preliminary data.</text>
</comment>
<keyword evidence="12" id="KW-1185">Reference proteome</keyword>
<accession>A0A1D3D5X4</accession>
<dbReference type="Pfam" id="PF00810">
    <property type="entry name" value="ER_lumen_recept"/>
    <property type="match status" value="1"/>
</dbReference>
<evidence type="ECO:0000256" key="2">
    <source>
        <dbReference type="ARBA" id="ARBA00010120"/>
    </source>
</evidence>
<protein>
    <submittedName>
        <fullName evidence="11">Endoplasmic reticulum retention receptor</fullName>
    </submittedName>
</protein>
<dbReference type="Proteomes" id="UP000095192">
    <property type="component" value="Unassembled WGS sequence"/>
</dbReference>
<dbReference type="VEuPathDB" id="ToxoDB:cyc_01439"/>
<keyword evidence="4" id="KW-0812">Transmembrane</keyword>
<evidence type="ECO:0000313" key="11">
    <source>
        <dbReference type="EMBL" id="OEH78826.1"/>
    </source>
</evidence>
<comment type="subcellular location">
    <subcellularLocation>
        <location evidence="1">Endoplasmic reticulum membrane</location>
        <topology evidence="1">Multi-pass membrane protein</topology>
    </subcellularLocation>
</comment>
<dbReference type="VEuPathDB" id="ToxoDB:LOC34618446"/>
<proteinExistence type="inferred from homology"/>
<dbReference type="GeneID" id="34618446"/>
<evidence type="ECO:0000256" key="8">
    <source>
        <dbReference type="ARBA" id="ARBA00022989"/>
    </source>
</evidence>
<dbReference type="GO" id="GO:0005789">
    <property type="term" value="C:endoplasmic reticulum membrane"/>
    <property type="evidence" value="ECO:0007669"/>
    <property type="project" value="UniProtKB-SubCell"/>
</dbReference>
<gene>
    <name evidence="11" type="ORF">cyc_01439</name>
</gene>
<keyword evidence="5" id="KW-0256">Endoplasmic reticulum</keyword>
<evidence type="ECO:0000256" key="10">
    <source>
        <dbReference type="ARBA" id="ARBA00023170"/>
    </source>
</evidence>
<evidence type="ECO:0000313" key="12">
    <source>
        <dbReference type="Proteomes" id="UP000095192"/>
    </source>
</evidence>
<keyword evidence="6" id="KW-0931">ER-Golgi transport</keyword>
<dbReference type="GO" id="GO:0006621">
    <property type="term" value="P:protein retention in ER lumen"/>
    <property type="evidence" value="ECO:0007669"/>
    <property type="project" value="InterPro"/>
</dbReference>
<dbReference type="EMBL" id="JROU02000600">
    <property type="protein sequence ID" value="OEH78826.1"/>
    <property type="molecule type" value="Genomic_DNA"/>
</dbReference>
<comment type="similarity">
    <text evidence="2">Belongs to the ERD2 family.</text>
</comment>
<dbReference type="OrthoDB" id="7694678at2759"/>
<keyword evidence="10 11" id="KW-0675">Receptor</keyword>
<evidence type="ECO:0000256" key="3">
    <source>
        <dbReference type="ARBA" id="ARBA00022448"/>
    </source>
</evidence>
<keyword evidence="7" id="KW-0653">Protein transport</keyword>
<dbReference type="PRINTS" id="PR00660">
    <property type="entry name" value="ERLUMENR"/>
</dbReference>
<evidence type="ECO:0000256" key="7">
    <source>
        <dbReference type="ARBA" id="ARBA00022927"/>
    </source>
</evidence>
<sequence length="224" mass="26315">MAMNVFRFAGDLLHLLSIALVLLKLRRSKNCIGISCRMQEIYLVVFCARYVDLLYNFISIYNTTMKVLFIASTAYTIYLIRFKPPISQTYKRARADNFPHEKYLIPPCILLAFVTAENYAITELLWTFSIWLESVAIVPQLLLLQQMREVENLTGNYVACLGLYRFMYILNWVYRYFAEPVPYVNYVGWIAGFIQTALYVDFFFYYAVAKWYGEKLVLPVHTEV</sequence>
<dbReference type="GO" id="GO:0015031">
    <property type="term" value="P:protein transport"/>
    <property type="evidence" value="ECO:0007669"/>
    <property type="project" value="UniProtKB-KW"/>
</dbReference>
<dbReference type="AlphaFoldDB" id="A0A1D3D5X4"/>
<dbReference type="GO" id="GO:0016192">
    <property type="term" value="P:vesicle-mediated transport"/>
    <property type="evidence" value="ECO:0007669"/>
    <property type="project" value="UniProtKB-KW"/>
</dbReference>
<dbReference type="GO" id="GO:0046923">
    <property type="term" value="F:ER retention sequence binding"/>
    <property type="evidence" value="ECO:0007669"/>
    <property type="project" value="InterPro"/>
</dbReference>
<keyword evidence="3" id="KW-0813">Transport</keyword>
<evidence type="ECO:0000256" key="6">
    <source>
        <dbReference type="ARBA" id="ARBA00022892"/>
    </source>
</evidence>
<dbReference type="PANTHER" id="PTHR10585">
    <property type="entry name" value="ER LUMEN PROTEIN RETAINING RECEPTOR"/>
    <property type="match status" value="1"/>
</dbReference>
<evidence type="ECO:0000256" key="5">
    <source>
        <dbReference type="ARBA" id="ARBA00022824"/>
    </source>
</evidence>
<evidence type="ECO:0000256" key="1">
    <source>
        <dbReference type="ARBA" id="ARBA00004477"/>
    </source>
</evidence>
<organism evidence="11 12">
    <name type="scientific">Cyclospora cayetanensis</name>
    <dbReference type="NCBI Taxonomy" id="88456"/>
    <lineage>
        <taxon>Eukaryota</taxon>
        <taxon>Sar</taxon>
        <taxon>Alveolata</taxon>
        <taxon>Apicomplexa</taxon>
        <taxon>Conoidasida</taxon>
        <taxon>Coccidia</taxon>
        <taxon>Eucoccidiorida</taxon>
        <taxon>Eimeriorina</taxon>
        <taxon>Eimeriidae</taxon>
        <taxon>Cyclospora</taxon>
    </lineage>
</organism>